<accession>A0A7Z7IG70</accession>
<proteinExistence type="predicted"/>
<comment type="caution">
    <text evidence="1">The sequence shown here is derived from an EMBL/GenBank/DDBJ whole genome shotgun (WGS) entry which is preliminary data.</text>
</comment>
<evidence type="ECO:0000313" key="2">
    <source>
        <dbReference type="Proteomes" id="UP000554965"/>
    </source>
</evidence>
<protein>
    <submittedName>
        <fullName evidence="1">Uncharacterized protein</fullName>
    </submittedName>
</protein>
<keyword evidence="2" id="KW-1185">Reference proteome</keyword>
<reference evidence="1 2" key="1">
    <citation type="submission" date="2017-10" db="EMBL/GenBank/DDBJ databases">
        <authorList>
            <consortium name="Urmite Genomes"/>
        </authorList>
    </citation>
    <scope>NUCLEOTIDE SEQUENCE [LARGE SCALE GENOMIC DNA]</scope>
    <source>
        <strain evidence="1 2">FB-527</strain>
    </source>
</reference>
<name>A0A7Z7IG70_9MYCO</name>
<dbReference type="Proteomes" id="UP000554965">
    <property type="component" value="Unassembled WGS sequence"/>
</dbReference>
<organism evidence="1 2">
    <name type="scientific">Mycobacterium simulans</name>
    <dbReference type="NCBI Taxonomy" id="627089"/>
    <lineage>
        <taxon>Bacteria</taxon>
        <taxon>Bacillati</taxon>
        <taxon>Actinomycetota</taxon>
        <taxon>Actinomycetes</taxon>
        <taxon>Mycobacteriales</taxon>
        <taxon>Mycobacteriaceae</taxon>
        <taxon>Mycobacterium</taxon>
    </lineage>
</organism>
<evidence type="ECO:0000313" key="1">
    <source>
        <dbReference type="EMBL" id="SOJ52859.1"/>
    </source>
</evidence>
<sequence>MINLLFEAVQTGDEQSSATLIWIVSTRAVP</sequence>
<dbReference type="AlphaFoldDB" id="A0A7Z7IG70"/>
<dbReference type="EMBL" id="OCTY01000002">
    <property type="protein sequence ID" value="SOJ52859.1"/>
    <property type="molecule type" value="Genomic_DNA"/>
</dbReference>
<gene>
    <name evidence="1" type="ORF">MSIMFB_00365</name>
</gene>